<sequence length="392" mass="44044">MKPAELKKDLYWVGANDPELKIFDIIMETKRGTTYNSYLINDEKVVLFDSVKDKFSDVFLNNIKEVIGDKDIDYIIVHHTELDHSGSLIKVLEAYPNATVVASKAALRYLEGILNKPFNGVAASEPLNIGKRTLKFISAPNLHWPDTMFTYDEYDKVLFTCDVMGCHYSPKGCITGDCGGDYVDEMKYYFDCIMGPFKKFVNMGLNKIDGLELDMVAPSHGPVHIKEDISKFKELYREWAKEEPINEKNIQIFYVSAYGNTGKIAEFIGDSINRKGIKAEVHEITGENLCELIGKVEKASGILIGSPTINQDAVAPTWNLLTGVSAVINRGKAAESFGSYGWSGESVPMLHNRLEELKFKTLDGGFKFNFVPGEEDFKACEDFVEKYLELVK</sequence>
<dbReference type="PROSITE" id="PS00201">
    <property type="entry name" value="FLAVODOXIN"/>
    <property type="match status" value="1"/>
</dbReference>
<dbReference type="Gene3D" id="3.40.50.360">
    <property type="match status" value="1"/>
</dbReference>
<dbReference type="InterPro" id="IPR001279">
    <property type="entry name" value="Metallo-B-lactamas"/>
</dbReference>
<evidence type="ECO:0000256" key="1">
    <source>
        <dbReference type="ARBA" id="ARBA00007121"/>
    </source>
</evidence>
<dbReference type="InterPro" id="IPR016440">
    <property type="entry name" value="Rubredoxin-O_OxRdtase"/>
</dbReference>
<feature type="domain" description="Flavodoxin-like" evidence="2">
    <location>
        <begin position="250"/>
        <end position="388"/>
    </location>
</feature>
<keyword evidence="4" id="KW-1185">Reference proteome</keyword>
<organism evidence="3 4">
    <name type="scientific">Clostridium senegalense</name>
    <dbReference type="NCBI Taxonomy" id="1465809"/>
    <lineage>
        <taxon>Bacteria</taxon>
        <taxon>Bacillati</taxon>
        <taxon>Bacillota</taxon>
        <taxon>Clostridia</taxon>
        <taxon>Eubacteriales</taxon>
        <taxon>Clostridiaceae</taxon>
        <taxon>Clostridium</taxon>
    </lineage>
</organism>
<dbReference type="Pfam" id="PF19583">
    <property type="entry name" value="ODP"/>
    <property type="match status" value="1"/>
</dbReference>
<dbReference type="InterPro" id="IPR029039">
    <property type="entry name" value="Flavoprotein-like_sf"/>
</dbReference>
<dbReference type="SMART" id="SM00849">
    <property type="entry name" value="Lactamase_B"/>
    <property type="match status" value="1"/>
</dbReference>
<evidence type="ECO:0000313" key="3">
    <source>
        <dbReference type="EMBL" id="NEU04953.1"/>
    </source>
</evidence>
<dbReference type="SUPFAM" id="SSF56281">
    <property type="entry name" value="Metallo-hydrolase/oxidoreductase"/>
    <property type="match status" value="1"/>
</dbReference>
<dbReference type="PIRSF" id="PIRSF005243">
    <property type="entry name" value="ROO"/>
    <property type="match status" value="1"/>
</dbReference>
<dbReference type="AlphaFoldDB" id="A0A6M0H4E4"/>
<dbReference type="Pfam" id="PF00258">
    <property type="entry name" value="Flavodoxin_1"/>
    <property type="match status" value="1"/>
</dbReference>
<dbReference type="GO" id="GO:0009055">
    <property type="term" value="F:electron transfer activity"/>
    <property type="evidence" value="ECO:0007669"/>
    <property type="project" value="InterPro"/>
</dbReference>
<dbReference type="InterPro" id="IPR001226">
    <property type="entry name" value="Flavodoxin_CS"/>
</dbReference>
<dbReference type="InterPro" id="IPR045761">
    <property type="entry name" value="ODP_dom"/>
</dbReference>
<evidence type="ECO:0000259" key="2">
    <source>
        <dbReference type="PROSITE" id="PS50902"/>
    </source>
</evidence>
<dbReference type="PROSITE" id="PS50902">
    <property type="entry name" value="FLAVODOXIN_LIKE"/>
    <property type="match status" value="1"/>
</dbReference>
<accession>A0A6M0H4E4</accession>
<dbReference type="GO" id="GO:0046872">
    <property type="term" value="F:metal ion binding"/>
    <property type="evidence" value="ECO:0007669"/>
    <property type="project" value="InterPro"/>
</dbReference>
<dbReference type="EMBL" id="JAAGPU010000014">
    <property type="protein sequence ID" value="NEU04953.1"/>
    <property type="molecule type" value="Genomic_DNA"/>
</dbReference>
<dbReference type="CDD" id="cd07709">
    <property type="entry name" value="flavodiiron_proteins_MBL-fold"/>
    <property type="match status" value="1"/>
</dbReference>
<dbReference type="RefSeq" id="WP_199869890.1">
    <property type="nucleotide sequence ID" value="NZ_JAAGPU010000014.1"/>
</dbReference>
<dbReference type="PANTHER" id="PTHR43717">
    <property type="entry name" value="ANAEROBIC NITRIC OXIDE REDUCTASE FLAVORUBREDOXIN"/>
    <property type="match status" value="1"/>
</dbReference>
<dbReference type="InterPro" id="IPR036866">
    <property type="entry name" value="RibonucZ/Hydroxyglut_hydro"/>
</dbReference>
<protein>
    <submittedName>
        <fullName evidence="3">FprA family A-type flavoprotein</fullName>
    </submittedName>
</protein>
<dbReference type="GO" id="GO:0010181">
    <property type="term" value="F:FMN binding"/>
    <property type="evidence" value="ECO:0007669"/>
    <property type="project" value="InterPro"/>
</dbReference>
<comment type="caution">
    <text evidence="3">The sequence shown here is derived from an EMBL/GenBank/DDBJ whole genome shotgun (WGS) entry which is preliminary data.</text>
</comment>
<dbReference type="SUPFAM" id="SSF52218">
    <property type="entry name" value="Flavoproteins"/>
    <property type="match status" value="1"/>
</dbReference>
<proteinExistence type="inferred from homology"/>
<evidence type="ECO:0000313" key="4">
    <source>
        <dbReference type="Proteomes" id="UP000481872"/>
    </source>
</evidence>
<dbReference type="PANTHER" id="PTHR43717:SF1">
    <property type="entry name" value="ANAEROBIC NITRIC OXIDE REDUCTASE FLAVORUBREDOXIN"/>
    <property type="match status" value="1"/>
</dbReference>
<dbReference type="GO" id="GO:0016651">
    <property type="term" value="F:oxidoreductase activity, acting on NAD(P)H"/>
    <property type="evidence" value="ECO:0007669"/>
    <property type="project" value="UniProtKB-ARBA"/>
</dbReference>
<dbReference type="Proteomes" id="UP000481872">
    <property type="component" value="Unassembled WGS sequence"/>
</dbReference>
<name>A0A6M0H4E4_9CLOT</name>
<comment type="similarity">
    <text evidence="1">In the N-terminal section; belongs to the zinc metallo-hydrolase group 3 family.</text>
</comment>
<dbReference type="InterPro" id="IPR008254">
    <property type="entry name" value="Flavodoxin/NO_synth"/>
</dbReference>
<gene>
    <name evidence="3" type="ORF">G3M99_08820</name>
</gene>
<reference evidence="3 4" key="1">
    <citation type="submission" date="2020-02" db="EMBL/GenBank/DDBJ databases">
        <title>Genome assembly of a novel Clostridium senegalense strain.</title>
        <authorList>
            <person name="Gupta T.B."/>
            <person name="Jauregui R."/>
            <person name="Maclean P."/>
            <person name="Nawarathana A."/>
            <person name="Brightwell G."/>
        </authorList>
    </citation>
    <scope>NUCLEOTIDE SEQUENCE [LARGE SCALE GENOMIC DNA]</scope>
    <source>
        <strain evidence="3 4">AGRFS4</strain>
    </source>
</reference>
<dbReference type="Gene3D" id="3.60.15.10">
    <property type="entry name" value="Ribonuclease Z/Hydroxyacylglutathione hydrolase-like"/>
    <property type="match status" value="1"/>
</dbReference>